<name>A0A7J7L2F8_9MAGN</name>
<feature type="compositionally biased region" description="Polar residues" evidence="1">
    <location>
        <begin position="124"/>
        <end position="136"/>
    </location>
</feature>
<comment type="caution">
    <text evidence="2">The sequence shown here is derived from an EMBL/GenBank/DDBJ whole genome shotgun (WGS) entry which is preliminary data.</text>
</comment>
<proteinExistence type="predicted"/>
<gene>
    <name evidence="2" type="ORF">GIB67_030115</name>
</gene>
<evidence type="ECO:0000256" key="1">
    <source>
        <dbReference type="SAM" id="MobiDB-lite"/>
    </source>
</evidence>
<evidence type="ECO:0008006" key="4">
    <source>
        <dbReference type="Google" id="ProtNLM"/>
    </source>
</evidence>
<dbReference type="PANTHER" id="PTHR45023">
    <property type="match status" value="1"/>
</dbReference>
<accession>A0A7J7L2F8</accession>
<keyword evidence="3" id="KW-1185">Reference proteome</keyword>
<dbReference type="Proteomes" id="UP000541444">
    <property type="component" value="Unassembled WGS sequence"/>
</dbReference>
<evidence type="ECO:0000313" key="3">
    <source>
        <dbReference type="Proteomes" id="UP000541444"/>
    </source>
</evidence>
<sequence length="221" mass="26158">MFFETQFWIHFMIFYKQNGEWVERTISSLKNHWSDMNRACKVYGTCLKNVMQGPLSSMQQGNLDDAAKMIYEARGKGKWVYKEAYEVLSYHQCWKILQDQHPNTLARNVRMKQTSSSSSKMSTPTIPDTPVNSNDSPILATDVETELPKDIKSAKLKEKKEKRKNLIIERQNVLISRLNRMRKKKKEYIAERDKKKEEYISERDKKKEEREARITELNKGR</sequence>
<feature type="region of interest" description="Disordered" evidence="1">
    <location>
        <begin position="112"/>
        <end position="137"/>
    </location>
</feature>
<reference evidence="2 3" key="1">
    <citation type="journal article" date="2020" name="IScience">
        <title>Genome Sequencing of the Endangered Kingdonia uniflora (Circaeasteraceae, Ranunculales) Reveals Potential Mechanisms of Evolutionary Specialization.</title>
        <authorList>
            <person name="Sun Y."/>
            <person name="Deng T."/>
            <person name="Zhang A."/>
            <person name="Moore M.J."/>
            <person name="Landis J.B."/>
            <person name="Lin N."/>
            <person name="Zhang H."/>
            <person name="Zhang X."/>
            <person name="Huang J."/>
            <person name="Zhang X."/>
            <person name="Sun H."/>
            <person name="Wang H."/>
        </authorList>
    </citation>
    <scope>NUCLEOTIDE SEQUENCE [LARGE SCALE GENOMIC DNA]</scope>
    <source>
        <strain evidence="2">TB1705</strain>
        <tissue evidence="2">Leaf</tissue>
    </source>
</reference>
<dbReference type="PANTHER" id="PTHR45023:SF4">
    <property type="entry name" value="GLYCINE-RICH PROTEIN-RELATED"/>
    <property type="match status" value="1"/>
</dbReference>
<feature type="compositionally biased region" description="Low complexity" evidence="1">
    <location>
        <begin position="112"/>
        <end position="123"/>
    </location>
</feature>
<protein>
    <recommendedName>
        <fullName evidence="4">No apical meristem-associated C-terminal domain-containing protein</fullName>
    </recommendedName>
</protein>
<feature type="region of interest" description="Disordered" evidence="1">
    <location>
        <begin position="192"/>
        <end position="221"/>
    </location>
</feature>
<dbReference type="EMBL" id="JACGCM010002671">
    <property type="protein sequence ID" value="KAF6136830.1"/>
    <property type="molecule type" value="Genomic_DNA"/>
</dbReference>
<dbReference type="AlphaFoldDB" id="A0A7J7L2F8"/>
<organism evidence="2 3">
    <name type="scientific">Kingdonia uniflora</name>
    <dbReference type="NCBI Taxonomy" id="39325"/>
    <lineage>
        <taxon>Eukaryota</taxon>
        <taxon>Viridiplantae</taxon>
        <taxon>Streptophyta</taxon>
        <taxon>Embryophyta</taxon>
        <taxon>Tracheophyta</taxon>
        <taxon>Spermatophyta</taxon>
        <taxon>Magnoliopsida</taxon>
        <taxon>Ranunculales</taxon>
        <taxon>Circaeasteraceae</taxon>
        <taxon>Kingdonia</taxon>
    </lineage>
</organism>
<evidence type="ECO:0000313" key="2">
    <source>
        <dbReference type="EMBL" id="KAF6136830.1"/>
    </source>
</evidence>